<feature type="compositionally biased region" description="Polar residues" evidence="1">
    <location>
        <begin position="96"/>
        <end position="107"/>
    </location>
</feature>
<organism evidence="2 3">
    <name type="scientific">Daldinia eschscholtzii</name>
    <dbReference type="NCBI Taxonomy" id="292717"/>
    <lineage>
        <taxon>Eukaryota</taxon>
        <taxon>Fungi</taxon>
        <taxon>Dikarya</taxon>
        <taxon>Ascomycota</taxon>
        <taxon>Pezizomycotina</taxon>
        <taxon>Sordariomycetes</taxon>
        <taxon>Xylariomycetidae</taxon>
        <taxon>Xylariales</taxon>
        <taxon>Hypoxylaceae</taxon>
        <taxon>Daldinia</taxon>
    </lineage>
</organism>
<comment type="caution">
    <text evidence="2">The sequence shown here is derived from an EMBL/GenBank/DDBJ whole genome shotgun (WGS) entry which is preliminary data.</text>
</comment>
<feature type="compositionally biased region" description="Basic and acidic residues" evidence="1">
    <location>
        <begin position="33"/>
        <end position="42"/>
    </location>
</feature>
<keyword evidence="3" id="KW-1185">Reference proteome</keyword>
<sequence length="160" mass="17368">MSDSVQNQPIPGDIKAVCIVAIARSAQAERLTRDLEAQRQADEQASQRPLRPQAGDFSGFDFANNPYIGAQVTPQPTTLTVPPQYTVPTVPEPVHSSGQVEHSGIGTATSTPEQIERFNTPAVSPKTGGRAWPFLGGMNEDDLELHEINIHDIHSNKYQA</sequence>
<dbReference type="AlphaFoldDB" id="A0AAX6M6Q4"/>
<evidence type="ECO:0000313" key="2">
    <source>
        <dbReference type="EMBL" id="KAK6948093.1"/>
    </source>
</evidence>
<evidence type="ECO:0000256" key="1">
    <source>
        <dbReference type="SAM" id="MobiDB-lite"/>
    </source>
</evidence>
<gene>
    <name evidence="2" type="ORF">Daesc_009857</name>
</gene>
<feature type="region of interest" description="Disordered" evidence="1">
    <location>
        <begin position="33"/>
        <end position="107"/>
    </location>
</feature>
<proteinExistence type="predicted"/>
<protein>
    <submittedName>
        <fullName evidence="2">Uncharacterized protein</fullName>
    </submittedName>
</protein>
<reference evidence="2 3" key="1">
    <citation type="journal article" date="2024" name="Front Chem Biol">
        <title>Unveiling the potential of Daldinia eschscholtzii MFLUCC 19-0629 through bioactivity and bioinformatics studies for enhanced sustainable agriculture production.</title>
        <authorList>
            <person name="Brooks S."/>
            <person name="Weaver J.A."/>
            <person name="Klomchit A."/>
            <person name="Alharthi S.A."/>
            <person name="Onlamun T."/>
            <person name="Nurani R."/>
            <person name="Vong T.K."/>
            <person name="Alberti F."/>
            <person name="Greco C."/>
        </authorList>
    </citation>
    <scope>NUCLEOTIDE SEQUENCE [LARGE SCALE GENOMIC DNA]</scope>
    <source>
        <strain evidence="2">MFLUCC 19-0629</strain>
    </source>
</reference>
<feature type="compositionally biased region" description="Low complexity" evidence="1">
    <location>
        <begin position="71"/>
        <end position="94"/>
    </location>
</feature>
<dbReference type="EMBL" id="JBANMG010000010">
    <property type="protein sequence ID" value="KAK6948093.1"/>
    <property type="molecule type" value="Genomic_DNA"/>
</dbReference>
<name>A0AAX6M6Q4_9PEZI</name>
<dbReference type="Proteomes" id="UP001369815">
    <property type="component" value="Unassembled WGS sequence"/>
</dbReference>
<accession>A0AAX6M6Q4</accession>
<evidence type="ECO:0000313" key="3">
    <source>
        <dbReference type="Proteomes" id="UP001369815"/>
    </source>
</evidence>